<protein>
    <submittedName>
        <fullName evidence="1">Uncharacterized protein</fullName>
    </submittedName>
</protein>
<keyword evidence="2" id="KW-1185">Reference proteome</keyword>
<dbReference type="STRING" id="641238.SAMN04490244_106248"/>
<reference evidence="1 2" key="1">
    <citation type="submission" date="2016-10" db="EMBL/GenBank/DDBJ databases">
        <authorList>
            <person name="de Groot N.N."/>
        </authorList>
    </citation>
    <scope>NUCLEOTIDE SEQUENCE [LARGE SCALE GENOMIC DNA]</scope>
    <source>
        <strain evidence="1 2">DSM 23042</strain>
    </source>
</reference>
<dbReference type="EMBL" id="FOGU01000006">
    <property type="protein sequence ID" value="SES16701.1"/>
    <property type="molecule type" value="Genomic_DNA"/>
</dbReference>
<gene>
    <name evidence="1" type="ORF">SAMN04490244_106248</name>
</gene>
<dbReference type="SUPFAM" id="SSF53448">
    <property type="entry name" value="Nucleotide-diphospho-sugar transferases"/>
    <property type="match status" value="1"/>
</dbReference>
<dbReference type="InterPro" id="IPR029044">
    <property type="entry name" value="Nucleotide-diphossugar_trans"/>
</dbReference>
<sequence>MATPERRPVASLWIGERLQYLNQLCLLSHVRHGHPTTLYCTHGVTNVPEGVRVRPATDIMDIDLDIVEQTSASFLSNVFRYRMIRQTDAVWIDCDAFCHRPFPDDTDHIFAGHGFRGALNCGVVKIPREGELMDMLLDYYENLPPAPPWWNKNQHKKIDRLHKKEPELSHAVKIYRTERTAFGPQAFTWFAGQTGDYDRAMGADVLYPVPFQLNDVFYDPHSNVEGWFTDATLSVHLYTNGTKPWWRKNPPLEGSFAERMCREVGVDPSQALE</sequence>
<dbReference type="Proteomes" id="UP000198885">
    <property type="component" value="Unassembled WGS sequence"/>
</dbReference>
<dbReference type="AlphaFoldDB" id="A0A1H9V586"/>
<dbReference type="RefSeq" id="WP_092693947.1">
    <property type="nucleotide sequence ID" value="NZ_FOGU01000006.1"/>
</dbReference>
<evidence type="ECO:0000313" key="2">
    <source>
        <dbReference type="Proteomes" id="UP000198885"/>
    </source>
</evidence>
<name>A0A1H9V586_9RHOB</name>
<accession>A0A1H9V586</accession>
<evidence type="ECO:0000313" key="1">
    <source>
        <dbReference type="EMBL" id="SES16701.1"/>
    </source>
</evidence>
<organism evidence="1 2">
    <name type="scientific">Tranquillimonas rosea</name>
    <dbReference type="NCBI Taxonomy" id="641238"/>
    <lineage>
        <taxon>Bacteria</taxon>
        <taxon>Pseudomonadati</taxon>
        <taxon>Pseudomonadota</taxon>
        <taxon>Alphaproteobacteria</taxon>
        <taxon>Rhodobacterales</taxon>
        <taxon>Roseobacteraceae</taxon>
        <taxon>Tranquillimonas</taxon>
    </lineage>
</organism>
<dbReference type="OrthoDB" id="5354021at2"/>
<proteinExistence type="predicted"/>